<evidence type="ECO:0000256" key="3">
    <source>
        <dbReference type="ARBA" id="ARBA00022862"/>
    </source>
</evidence>
<evidence type="ECO:0000256" key="4">
    <source>
        <dbReference type="ARBA" id="ARBA00023002"/>
    </source>
</evidence>
<dbReference type="InterPro" id="IPR036249">
    <property type="entry name" value="Thioredoxin-like_sf"/>
</dbReference>
<feature type="chain" id="PRO_5035593466" description="thioredoxin-dependent peroxiredoxin" evidence="10">
    <location>
        <begin position="20"/>
        <end position="172"/>
    </location>
</feature>
<keyword evidence="6" id="KW-0676">Redox-active center</keyword>
<comment type="similarity">
    <text evidence="8">Belongs to the peroxiredoxin family. BCP/PrxQ subfamily.</text>
</comment>
<evidence type="ECO:0000256" key="1">
    <source>
        <dbReference type="ARBA" id="ARBA00013017"/>
    </source>
</evidence>
<evidence type="ECO:0000256" key="6">
    <source>
        <dbReference type="ARBA" id="ARBA00023284"/>
    </source>
</evidence>
<dbReference type="InterPro" id="IPR013766">
    <property type="entry name" value="Thioredoxin_domain"/>
</dbReference>
<evidence type="ECO:0000256" key="5">
    <source>
        <dbReference type="ARBA" id="ARBA00023157"/>
    </source>
</evidence>
<protein>
    <recommendedName>
        <fullName evidence="1">thioredoxin-dependent peroxiredoxin</fullName>
        <ecNumber evidence="1">1.11.1.24</ecNumber>
    </recommendedName>
    <alternativeName>
        <fullName evidence="7">Thioredoxin peroxidase</fullName>
    </alternativeName>
</protein>
<feature type="domain" description="Thioredoxin" evidence="11">
    <location>
        <begin position="30"/>
        <end position="172"/>
    </location>
</feature>
<keyword evidence="2" id="KW-0575">Peroxidase</keyword>
<dbReference type="EC" id="1.11.1.24" evidence="1"/>
<dbReference type="GO" id="GO:0045454">
    <property type="term" value="P:cell redox homeostasis"/>
    <property type="evidence" value="ECO:0007669"/>
    <property type="project" value="TreeGrafter"/>
</dbReference>
<dbReference type="Gene3D" id="3.40.30.10">
    <property type="entry name" value="Glutaredoxin"/>
    <property type="match status" value="1"/>
</dbReference>
<dbReference type="Pfam" id="PF00578">
    <property type="entry name" value="AhpC-TSA"/>
    <property type="match status" value="1"/>
</dbReference>
<dbReference type="PANTHER" id="PTHR42801:SF4">
    <property type="entry name" value="AHPC_TSA FAMILY PROTEIN"/>
    <property type="match status" value="1"/>
</dbReference>
<dbReference type="GO" id="GO:0034599">
    <property type="term" value="P:cellular response to oxidative stress"/>
    <property type="evidence" value="ECO:0007669"/>
    <property type="project" value="TreeGrafter"/>
</dbReference>
<dbReference type="EMBL" id="HBEB01002845">
    <property type="protein sequence ID" value="CAD8267552.1"/>
    <property type="molecule type" value="Transcribed_RNA"/>
</dbReference>
<reference evidence="13" key="2">
    <citation type="submission" date="2021-05" db="EMBL/GenBank/DDBJ databases">
        <title>The genome of the haptophyte Pavlova lutheri (Diacronema luteri, Pavlovales) - a model for lipid biosynthesis in eukaryotic algae.</title>
        <authorList>
            <person name="Hulatt C.J."/>
            <person name="Posewitz M.C."/>
        </authorList>
    </citation>
    <scope>NUCLEOTIDE SEQUENCE</scope>
    <source>
        <strain evidence="13">NIVA-4/92</strain>
    </source>
</reference>
<gene>
    <name evidence="13" type="ORF">KFE25_001228</name>
    <name evidence="12" type="ORF">PLUT1463_LOCUS1866</name>
</gene>
<dbReference type="GO" id="GO:0008379">
    <property type="term" value="F:thioredoxin peroxidase activity"/>
    <property type="evidence" value="ECO:0007669"/>
    <property type="project" value="TreeGrafter"/>
</dbReference>
<dbReference type="PROSITE" id="PS51352">
    <property type="entry name" value="THIOREDOXIN_2"/>
    <property type="match status" value="1"/>
</dbReference>
<dbReference type="InterPro" id="IPR050924">
    <property type="entry name" value="Peroxiredoxin_BCP/PrxQ"/>
</dbReference>
<evidence type="ECO:0000313" key="13">
    <source>
        <dbReference type="EMBL" id="KAG8461624.1"/>
    </source>
</evidence>
<evidence type="ECO:0000256" key="2">
    <source>
        <dbReference type="ARBA" id="ARBA00022559"/>
    </source>
</evidence>
<evidence type="ECO:0000256" key="8">
    <source>
        <dbReference type="ARBA" id="ARBA00038489"/>
    </source>
</evidence>
<keyword evidence="4" id="KW-0560">Oxidoreductase</keyword>
<keyword evidence="5" id="KW-1015">Disulfide bond</keyword>
<keyword evidence="3" id="KW-0049">Antioxidant</keyword>
<reference evidence="12" key="1">
    <citation type="submission" date="2021-01" db="EMBL/GenBank/DDBJ databases">
        <authorList>
            <person name="Corre E."/>
            <person name="Pelletier E."/>
            <person name="Niang G."/>
            <person name="Scheremetjew M."/>
            <person name="Finn R."/>
            <person name="Kale V."/>
            <person name="Holt S."/>
            <person name="Cochrane G."/>
            <person name="Meng A."/>
            <person name="Brown T."/>
            <person name="Cohen L."/>
        </authorList>
    </citation>
    <scope>NUCLEOTIDE SEQUENCE</scope>
    <source>
        <strain evidence="12">RCC1537</strain>
    </source>
</reference>
<dbReference type="EMBL" id="JAGTXO010000025">
    <property type="protein sequence ID" value="KAG8461624.1"/>
    <property type="molecule type" value="Genomic_DNA"/>
</dbReference>
<dbReference type="PANTHER" id="PTHR42801">
    <property type="entry name" value="THIOREDOXIN-DEPENDENT PEROXIDE REDUCTASE"/>
    <property type="match status" value="1"/>
</dbReference>
<keyword evidence="14" id="KW-1185">Reference proteome</keyword>
<evidence type="ECO:0000256" key="7">
    <source>
        <dbReference type="ARBA" id="ARBA00032824"/>
    </source>
</evidence>
<dbReference type="AlphaFoldDB" id="A0A7R9YHA3"/>
<name>A0A7R9YHA3_DIALT</name>
<proteinExistence type="inferred from homology"/>
<dbReference type="Proteomes" id="UP000751190">
    <property type="component" value="Unassembled WGS sequence"/>
</dbReference>
<dbReference type="OrthoDB" id="338622at2759"/>
<feature type="signal peptide" evidence="10">
    <location>
        <begin position="1"/>
        <end position="19"/>
    </location>
</feature>
<comment type="catalytic activity">
    <reaction evidence="9">
        <text>a hydroperoxide + [thioredoxin]-dithiol = an alcohol + [thioredoxin]-disulfide + H2O</text>
        <dbReference type="Rhea" id="RHEA:62620"/>
        <dbReference type="Rhea" id="RHEA-COMP:10698"/>
        <dbReference type="Rhea" id="RHEA-COMP:10700"/>
        <dbReference type="ChEBI" id="CHEBI:15377"/>
        <dbReference type="ChEBI" id="CHEBI:29950"/>
        <dbReference type="ChEBI" id="CHEBI:30879"/>
        <dbReference type="ChEBI" id="CHEBI:35924"/>
        <dbReference type="ChEBI" id="CHEBI:50058"/>
        <dbReference type="EC" id="1.11.1.24"/>
    </reaction>
</comment>
<evidence type="ECO:0000313" key="14">
    <source>
        <dbReference type="Proteomes" id="UP000751190"/>
    </source>
</evidence>
<dbReference type="CDD" id="cd03017">
    <property type="entry name" value="PRX_BCP"/>
    <property type="match status" value="1"/>
</dbReference>
<accession>A0A7R9YHA3</accession>
<organism evidence="12">
    <name type="scientific">Diacronema lutheri</name>
    <name type="common">Unicellular marine alga</name>
    <name type="synonym">Monochrysis lutheri</name>
    <dbReference type="NCBI Taxonomy" id="2081491"/>
    <lineage>
        <taxon>Eukaryota</taxon>
        <taxon>Haptista</taxon>
        <taxon>Haptophyta</taxon>
        <taxon>Pavlovophyceae</taxon>
        <taxon>Pavlovales</taxon>
        <taxon>Pavlovaceae</taxon>
        <taxon>Diacronema</taxon>
    </lineage>
</organism>
<evidence type="ECO:0000256" key="9">
    <source>
        <dbReference type="ARBA" id="ARBA00049091"/>
    </source>
</evidence>
<keyword evidence="10" id="KW-0732">Signal</keyword>
<dbReference type="SUPFAM" id="SSF52833">
    <property type="entry name" value="Thioredoxin-like"/>
    <property type="match status" value="1"/>
</dbReference>
<evidence type="ECO:0000259" key="11">
    <source>
        <dbReference type="PROSITE" id="PS51352"/>
    </source>
</evidence>
<dbReference type="InterPro" id="IPR000866">
    <property type="entry name" value="AhpC/TSA"/>
</dbReference>
<dbReference type="OMA" id="MNTHADR"/>
<sequence length="172" mass="17962">MAFIALALAAVGFSAPALRHAPPRSALSMLAVGEKAPVFELPDANGKTVKVTFGGKSTVLFFFPSVDTPGCTKEAMAFSAQLKQFSKAKVIGISGGNTGKYAEWIAANNLGGLTLLADKGDKVRGLFKVPKAAFGLLPGRVTYVIDKNGVCQEAYDNLLDAESHVTCALNAI</sequence>
<evidence type="ECO:0000256" key="10">
    <source>
        <dbReference type="SAM" id="SignalP"/>
    </source>
</evidence>
<dbReference type="GO" id="GO:0005737">
    <property type="term" value="C:cytoplasm"/>
    <property type="evidence" value="ECO:0007669"/>
    <property type="project" value="TreeGrafter"/>
</dbReference>
<evidence type="ECO:0000313" key="12">
    <source>
        <dbReference type="EMBL" id="CAD8267552.1"/>
    </source>
</evidence>